<keyword evidence="7" id="KW-0004">4Fe-4S</keyword>
<dbReference type="Proteomes" id="UP000741360">
    <property type="component" value="Unassembled WGS sequence"/>
</dbReference>
<comment type="function">
    <text evidence="3">Adenine glycosylase active on G-A mispairs. MutY also corrects error-prone DNA synthesis past GO lesions which are due to the oxidatively damaged form of guanine: 7,8-dihydro-8-oxoguanine (8-oxo-dGTP).</text>
</comment>
<evidence type="ECO:0000256" key="4">
    <source>
        <dbReference type="ARBA" id="ARBA00008343"/>
    </source>
</evidence>
<dbReference type="CDD" id="cd00056">
    <property type="entry name" value="ENDO3c"/>
    <property type="match status" value="1"/>
</dbReference>
<dbReference type="SMART" id="SM00525">
    <property type="entry name" value="FES"/>
    <property type="match status" value="1"/>
</dbReference>
<dbReference type="SMART" id="SM00478">
    <property type="entry name" value="ENDO3c"/>
    <property type="match status" value="1"/>
</dbReference>
<keyword evidence="8" id="KW-0479">Metal-binding</keyword>
<dbReference type="InterPro" id="IPR004036">
    <property type="entry name" value="Endonuclease-III-like_CS2"/>
</dbReference>
<keyword evidence="9" id="KW-0227">DNA damage</keyword>
<evidence type="ECO:0000256" key="8">
    <source>
        <dbReference type="ARBA" id="ARBA00022723"/>
    </source>
</evidence>
<evidence type="ECO:0000256" key="11">
    <source>
        <dbReference type="ARBA" id="ARBA00023004"/>
    </source>
</evidence>
<keyword evidence="14" id="KW-0326">Glycosidase</keyword>
<gene>
    <name evidence="16" type="primary">mutY</name>
    <name evidence="16" type="ORF">HYY65_04010</name>
</gene>
<dbReference type="SUPFAM" id="SSF48150">
    <property type="entry name" value="DNA-glycosylase"/>
    <property type="match status" value="1"/>
</dbReference>
<dbReference type="InterPro" id="IPR011257">
    <property type="entry name" value="DNA_glycosylase"/>
</dbReference>
<sequence>MAGRSGSSAGNDTGKLRTALLKWFSCSHRDLPWRRTSDPYRIWIAETMLQQTRIPTALPYYERFVARFPDVAALARAPEQEVLRLWSGLGYYSRARNLHRAAQTVVEEHQGRMPDSYEAILRLPGIGRYTAGAVLSIAFGLPYPVVDGNVSRVLTRLFRISGDPKCARVSRRLWEKARELLSEKRPGDFNQALMEIGSLICTPTKPRCNSCPLEPWCEARRHGEQEDYPQTAPR</sequence>
<dbReference type="Gene3D" id="1.10.1670.10">
    <property type="entry name" value="Helix-hairpin-Helix base-excision DNA repair enzymes (C-terminal)"/>
    <property type="match status" value="1"/>
</dbReference>
<reference evidence="16" key="1">
    <citation type="submission" date="2020-07" db="EMBL/GenBank/DDBJ databases">
        <title>Huge and variable diversity of episymbiotic CPR bacteria and DPANN archaea in groundwater ecosystems.</title>
        <authorList>
            <person name="He C.Y."/>
            <person name="Keren R."/>
            <person name="Whittaker M."/>
            <person name="Farag I.F."/>
            <person name="Doudna J."/>
            <person name="Cate J.H.D."/>
            <person name="Banfield J.F."/>
        </authorList>
    </citation>
    <scope>NUCLEOTIDE SEQUENCE</scope>
    <source>
        <strain evidence="16">NC_groundwater_717_Ag_S-0.2um_59_8</strain>
    </source>
</reference>
<protein>
    <recommendedName>
        <fullName evidence="6">Adenine DNA glycosylase</fullName>
        <ecNumber evidence="5">3.2.2.31</ecNumber>
    </recommendedName>
</protein>
<dbReference type="GO" id="GO:0000701">
    <property type="term" value="F:purine-specific mismatch base pair DNA N-glycosylase activity"/>
    <property type="evidence" value="ECO:0007669"/>
    <property type="project" value="UniProtKB-EC"/>
</dbReference>
<dbReference type="Pfam" id="PF00730">
    <property type="entry name" value="HhH-GPD"/>
    <property type="match status" value="1"/>
</dbReference>
<dbReference type="PROSITE" id="PS01155">
    <property type="entry name" value="ENDONUCLEASE_III_2"/>
    <property type="match status" value="1"/>
</dbReference>
<keyword evidence="13" id="KW-0234">DNA repair</keyword>
<evidence type="ECO:0000256" key="3">
    <source>
        <dbReference type="ARBA" id="ARBA00002933"/>
    </source>
</evidence>
<dbReference type="EMBL" id="JACPSX010000069">
    <property type="protein sequence ID" value="MBI3014235.1"/>
    <property type="molecule type" value="Genomic_DNA"/>
</dbReference>
<evidence type="ECO:0000256" key="5">
    <source>
        <dbReference type="ARBA" id="ARBA00012045"/>
    </source>
</evidence>
<evidence type="ECO:0000256" key="13">
    <source>
        <dbReference type="ARBA" id="ARBA00023204"/>
    </source>
</evidence>
<keyword evidence="11" id="KW-0408">Iron</keyword>
<dbReference type="PANTHER" id="PTHR42944:SF1">
    <property type="entry name" value="ADENINE DNA GLYCOSYLASE"/>
    <property type="match status" value="1"/>
</dbReference>
<dbReference type="InterPro" id="IPR003265">
    <property type="entry name" value="HhH-GPD_domain"/>
</dbReference>
<dbReference type="GO" id="GO:0032357">
    <property type="term" value="F:oxidized purine DNA binding"/>
    <property type="evidence" value="ECO:0007669"/>
    <property type="project" value="TreeGrafter"/>
</dbReference>
<comment type="similarity">
    <text evidence="4">Belongs to the Nth/MutY family.</text>
</comment>
<feature type="non-terminal residue" evidence="16">
    <location>
        <position position="234"/>
    </location>
</feature>
<evidence type="ECO:0000256" key="1">
    <source>
        <dbReference type="ARBA" id="ARBA00000843"/>
    </source>
</evidence>
<dbReference type="AlphaFoldDB" id="A0A932GNS4"/>
<proteinExistence type="inferred from homology"/>
<dbReference type="GO" id="GO:0051539">
    <property type="term" value="F:4 iron, 4 sulfur cluster binding"/>
    <property type="evidence" value="ECO:0007669"/>
    <property type="project" value="UniProtKB-KW"/>
</dbReference>
<dbReference type="FunFam" id="1.10.1670.10:FF:000002">
    <property type="entry name" value="Adenine DNA glycosylase"/>
    <property type="match status" value="1"/>
</dbReference>
<dbReference type="InterPro" id="IPR000445">
    <property type="entry name" value="HhH_motif"/>
</dbReference>
<dbReference type="InterPro" id="IPR044298">
    <property type="entry name" value="MIG/MutY"/>
</dbReference>
<dbReference type="InterPro" id="IPR023170">
    <property type="entry name" value="HhH_base_excis_C"/>
</dbReference>
<dbReference type="GO" id="GO:0034039">
    <property type="term" value="F:8-oxo-7,8-dihydroguanine DNA N-glycosylase activity"/>
    <property type="evidence" value="ECO:0007669"/>
    <property type="project" value="TreeGrafter"/>
</dbReference>
<evidence type="ECO:0000259" key="15">
    <source>
        <dbReference type="SMART" id="SM00478"/>
    </source>
</evidence>
<comment type="catalytic activity">
    <reaction evidence="1">
        <text>Hydrolyzes free adenine bases from 7,8-dihydro-8-oxoguanine:adenine mismatched double-stranded DNA, leaving an apurinic site.</text>
        <dbReference type="EC" id="3.2.2.31"/>
    </reaction>
</comment>
<dbReference type="PANTHER" id="PTHR42944">
    <property type="entry name" value="ADENINE DNA GLYCOSYLASE"/>
    <property type="match status" value="1"/>
</dbReference>
<name>A0A932GNS4_UNCTE</name>
<evidence type="ECO:0000256" key="12">
    <source>
        <dbReference type="ARBA" id="ARBA00023014"/>
    </source>
</evidence>
<accession>A0A932GNS4</accession>
<comment type="caution">
    <text evidence="16">The sequence shown here is derived from an EMBL/GenBank/DDBJ whole genome shotgun (WGS) entry which is preliminary data.</text>
</comment>
<organism evidence="16 17">
    <name type="scientific">Tectimicrobiota bacterium</name>
    <dbReference type="NCBI Taxonomy" id="2528274"/>
    <lineage>
        <taxon>Bacteria</taxon>
        <taxon>Pseudomonadati</taxon>
        <taxon>Nitrospinota/Tectimicrobiota group</taxon>
        <taxon>Candidatus Tectimicrobiota</taxon>
    </lineage>
</organism>
<keyword evidence="10" id="KW-0378">Hydrolase</keyword>
<evidence type="ECO:0000256" key="9">
    <source>
        <dbReference type="ARBA" id="ARBA00022763"/>
    </source>
</evidence>
<dbReference type="Pfam" id="PF00633">
    <property type="entry name" value="HHH"/>
    <property type="match status" value="1"/>
</dbReference>
<dbReference type="InterPro" id="IPR003651">
    <property type="entry name" value="Endonuclease3_FeS-loop_motif"/>
</dbReference>
<dbReference type="GO" id="GO:0046872">
    <property type="term" value="F:metal ion binding"/>
    <property type="evidence" value="ECO:0007669"/>
    <property type="project" value="UniProtKB-KW"/>
</dbReference>
<dbReference type="NCBIfam" id="TIGR01084">
    <property type="entry name" value="mutY"/>
    <property type="match status" value="1"/>
</dbReference>
<dbReference type="GO" id="GO:0006298">
    <property type="term" value="P:mismatch repair"/>
    <property type="evidence" value="ECO:0007669"/>
    <property type="project" value="TreeGrafter"/>
</dbReference>
<evidence type="ECO:0000256" key="14">
    <source>
        <dbReference type="ARBA" id="ARBA00023295"/>
    </source>
</evidence>
<dbReference type="Gene3D" id="1.10.340.30">
    <property type="entry name" value="Hypothetical protein, domain 2"/>
    <property type="match status" value="1"/>
</dbReference>
<keyword evidence="12" id="KW-0411">Iron-sulfur</keyword>
<feature type="domain" description="HhH-GPD" evidence="15">
    <location>
        <begin position="48"/>
        <end position="199"/>
    </location>
</feature>
<evidence type="ECO:0000256" key="2">
    <source>
        <dbReference type="ARBA" id="ARBA00001966"/>
    </source>
</evidence>
<dbReference type="FunFam" id="1.10.340.30:FF:000002">
    <property type="entry name" value="Adenine DNA glycosylase"/>
    <property type="match status" value="1"/>
</dbReference>
<dbReference type="GO" id="GO:0006284">
    <property type="term" value="P:base-excision repair"/>
    <property type="evidence" value="ECO:0007669"/>
    <property type="project" value="InterPro"/>
</dbReference>
<evidence type="ECO:0000256" key="7">
    <source>
        <dbReference type="ARBA" id="ARBA00022485"/>
    </source>
</evidence>
<dbReference type="PIRSF" id="PIRSF001435">
    <property type="entry name" value="Nth"/>
    <property type="match status" value="1"/>
</dbReference>
<evidence type="ECO:0000256" key="6">
    <source>
        <dbReference type="ARBA" id="ARBA00022023"/>
    </source>
</evidence>
<comment type="cofactor">
    <cofactor evidence="2">
        <name>[4Fe-4S] cluster</name>
        <dbReference type="ChEBI" id="CHEBI:49883"/>
    </cofactor>
</comment>
<dbReference type="EC" id="3.2.2.31" evidence="5"/>
<dbReference type="PROSITE" id="PS00764">
    <property type="entry name" value="ENDONUCLEASE_III_1"/>
    <property type="match status" value="1"/>
</dbReference>
<dbReference type="InterPro" id="IPR005760">
    <property type="entry name" value="A/G_AdeGlyc_MutY"/>
</dbReference>
<dbReference type="InterPro" id="IPR004035">
    <property type="entry name" value="Endouclease-III_FeS-bd_BS"/>
</dbReference>
<evidence type="ECO:0000313" key="17">
    <source>
        <dbReference type="Proteomes" id="UP000741360"/>
    </source>
</evidence>
<evidence type="ECO:0000313" key="16">
    <source>
        <dbReference type="EMBL" id="MBI3014235.1"/>
    </source>
</evidence>
<dbReference type="GO" id="GO:0035485">
    <property type="term" value="F:adenine/guanine mispair binding"/>
    <property type="evidence" value="ECO:0007669"/>
    <property type="project" value="TreeGrafter"/>
</dbReference>
<evidence type="ECO:0000256" key="10">
    <source>
        <dbReference type="ARBA" id="ARBA00022801"/>
    </source>
</evidence>